<accession>A0A8J2RVD9</accession>
<dbReference type="InterPro" id="IPR026750">
    <property type="entry name" value="NTAN1"/>
</dbReference>
<keyword evidence="2" id="KW-1185">Reference proteome</keyword>
<reference evidence="1" key="1">
    <citation type="submission" date="2021-11" db="EMBL/GenBank/DDBJ databases">
        <authorList>
            <person name="Schell T."/>
        </authorList>
    </citation>
    <scope>NUCLEOTIDE SEQUENCE</scope>
    <source>
        <strain evidence="1">M5</strain>
    </source>
</reference>
<comment type="caution">
    <text evidence="1">The sequence shown here is derived from an EMBL/GenBank/DDBJ whole genome shotgun (WGS) entry which is preliminary data.</text>
</comment>
<protein>
    <recommendedName>
        <fullName evidence="3">Protein N-terminal asparagine amidohydrolase</fullName>
    </recommendedName>
</protein>
<proteinExistence type="predicted"/>
<sequence>MTIIIGNQPVSQLPDTVAEIYKSYPFLEAEALKLVQTPLHVIDKPEGVLYVTQKEYAVLNSGDENFSIVGTDDATTCHIVVLVNREESSTCVAHIDSTDDLEEELARMVFDVLGQQNMNSDFHLELNIMGGYCDEMHKSEVLTLDLLHFYNQLPVKFQLKSLCVGSVNTRSSNGINWPIMYGVAVNIQSDFIFCPAKFNLSVRGPSLSLRSSRFLSRQCLIDRVYHSKEGIFKISPFNYRFQSQMVEWAHKSDDFILNNFSTSPAVEPEHFSKEMKEVFQFIIHNPFPMASIFKFNKSLKYVPSPQGQWFFYPLEVLRSDLCPIFSHFLSFKSTSCFIATTAVMNGALMNVD</sequence>
<dbReference type="GO" id="GO:0008418">
    <property type="term" value="F:protein-N-terminal asparagine amidohydrolase activity"/>
    <property type="evidence" value="ECO:0007669"/>
    <property type="project" value="InterPro"/>
</dbReference>
<organism evidence="1 2">
    <name type="scientific">Daphnia galeata</name>
    <dbReference type="NCBI Taxonomy" id="27404"/>
    <lineage>
        <taxon>Eukaryota</taxon>
        <taxon>Metazoa</taxon>
        <taxon>Ecdysozoa</taxon>
        <taxon>Arthropoda</taxon>
        <taxon>Crustacea</taxon>
        <taxon>Branchiopoda</taxon>
        <taxon>Diplostraca</taxon>
        <taxon>Cladocera</taxon>
        <taxon>Anomopoda</taxon>
        <taxon>Daphniidae</taxon>
        <taxon>Daphnia</taxon>
    </lineage>
</organism>
<dbReference type="AlphaFoldDB" id="A0A8J2RVD9"/>
<dbReference type="PANTHER" id="PTHR12498:SF0">
    <property type="entry name" value="PROTEIN N-TERMINAL ASPARAGINE AMIDOHYDROLASE"/>
    <property type="match status" value="1"/>
</dbReference>
<dbReference type="GO" id="GO:0005634">
    <property type="term" value="C:nucleus"/>
    <property type="evidence" value="ECO:0007669"/>
    <property type="project" value="TreeGrafter"/>
</dbReference>
<dbReference type="OrthoDB" id="539995at2759"/>
<evidence type="ECO:0000313" key="1">
    <source>
        <dbReference type="EMBL" id="CAH0111359.1"/>
    </source>
</evidence>
<evidence type="ECO:0000313" key="2">
    <source>
        <dbReference type="Proteomes" id="UP000789390"/>
    </source>
</evidence>
<dbReference type="EMBL" id="CAKKLH010000314">
    <property type="protein sequence ID" value="CAH0111359.1"/>
    <property type="molecule type" value="Genomic_DNA"/>
</dbReference>
<dbReference type="Pfam" id="PF14736">
    <property type="entry name" value="N_Asn_amidohyd"/>
    <property type="match status" value="1"/>
</dbReference>
<dbReference type="GO" id="GO:0006511">
    <property type="term" value="P:ubiquitin-dependent protein catabolic process"/>
    <property type="evidence" value="ECO:0007669"/>
    <property type="project" value="TreeGrafter"/>
</dbReference>
<gene>
    <name evidence="1" type="ORF">DGAL_LOCUS15000</name>
</gene>
<dbReference type="Proteomes" id="UP000789390">
    <property type="component" value="Unassembled WGS sequence"/>
</dbReference>
<dbReference type="PANTHER" id="PTHR12498">
    <property type="entry name" value="N-TERMINAL ASPARAGINE AMIDOHYDROLASE"/>
    <property type="match status" value="1"/>
</dbReference>
<name>A0A8J2RVD9_9CRUS</name>
<evidence type="ECO:0008006" key="3">
    <source>
        <dbReference type="Google" id="ProtNLM"/>
    </source>
</evidence>